<dbReference type="eggNOG" id="ENOG502QQH3">
    <property type="taxonomic scope" value="Eukaryota"/>
</dbReference>
<protein>
    <recommendedName>
        <fullName evidence="3">N-acylneuraminate cytidylyltransferase</fullName>
    </recommendedName>
</protein>
<keyword evidence="2" id="KW-1185">Reference proteome</keyword>
<dbReference type="Pfam" id="PF02348">
    <property type="entry name" value="CTP_transf_3"/>
    <property type="match status" value="1"/>
</dbReference>
<dbReference type="EnsemblMetazoa" id="SMAR005111-RA">
    <property type="protein sequence ID" value="SMAR005111-PA"/>
    <property type="gene ID" value="SMAR005111"/>
</dbReference>
<dbReference type="PANTHER" id="PTHR21485">
    <property type="entry name" value="HAD SUPERFAMILY MEMBERS CMAS AND KDSC"/>
    <property type="match status" value="1"/>
</dbReference>
<dbReference type="InterPro" id="IPR003329">
    <property type="entry name" value="Cytidylyl_trans"/>
</dbReference>
<sequence length="233" mass="26315">MVNVTALILARGGSVSIPLKNIKQLGGIPLIGWVLNAAKSCGKLDDIWVSTDHQEIAKISAQFGAKIHWRPASLAQNTSSSVDAIWEFLQCHSDVDIVVLLQATSPFLHPQYLDAGLKLMKSGNYDSVFAVKRQHNLRWSIKENEHIEPLNFDPEFRPRRQDWPGELVEVGMFYFTKVDVLAKTNRLQGGKCGYVEVKTEHSLDIDSQFDWEMAECLIDKYGFKSIEEIITKL</sequence>
<proteinExistence type="predicted"/>
<dbReference type="HOGENOM" id="CLU_042930_1_1_1"/>
<evidence type="ECO:0008006" key="3">
    <source>
        <dbReference type="Google" id="ProtNLM"/>
    </source>
</evidence>
<dbReference type="CDD" id="cd02513">
    <property type="entry name" value="CMP-NeuAc_Synthase"/>
    <property type="match status" value="1"/>
</dbReference>
<dbReference type="AlphaFoldDB" id="T1IVB7"/>
<dbReference type="Proteomes" id="UP000014500">
    <property type="component" value="Unassembled WGS sequence"/>
</dbReference>
<organism evidence="1 2">
    <name type="scientific">Strigamia maritima</name>
    <name type="common">European centipede</name>
    <name type="synonym">Geophilus maritimus</name>
    <dbReference type="NCBI Taxonomy" id="126957"/>
    <lineage>
        <taxon>Eukaryota</taxon>
        <taxon>Metazoa</taxon>
        <taxon>Ecdysozoa</taxon>
        <taxon>Arthropoda</taxon>
        <taxon>Myriapoda</taxon>
        <taxon>Chilopoda</taxon>
        <taxon>Pleurostigmophora</taxon>
        <taxon>Geophilomorpha</taxon>
        <taxon>Linotaeniidae</taxon>
        <taxon>Strigamia</taxon>
    </lineage>
</organism>
<dbReference type="InterPro" id="IPR050793">
    <property type="entry name" value="CMP-NeuNAc_synthase"/>
</dbReference>
<evidence type="ECO:0000313" key="1">
    <source>
        <dbReference type="EnsemblMetazoa" id="SMAR005111-PA"/>
    </source>
</evidence>
<reference evidence="2" key="1">
    <citation type="submission" date="2011-05" db="EMBL/GenBank/DDBJ databases">
        <authorList>
            <person name="Richards S.R."/>
            <person name="Qu J."/>
            <person name="Jiang H."/>
            <person name="Jhangiani S.N."/>
            <person name="Agravi P."/>
            <person name="Goodspeed R."/>
            <person name="Gross S."/>
            <person name="Mandapat C."/>
            <person name="Jackson L."/>
            <person name="Mathew T."/>
            <person name="Pu L."/>
            <person name="Thornton R."/>
            <person name="Saada N."/>
            <person name="Wilczek-Boney K.B."/>
            <person name="Lee S."/>
            <person name="Kovar C."/>
            <person name="Wu Y."/>
            <person name="Scherer S.E."/>
            <person name="Worley K.C."/>
            <person name="Muzny D.M."/>
            <person name="Gibbs R."/>
        </authorList>
    </citation>
    <scope>NUCLEOTIDE SEQUENCE</scope>
    <source>
        <strain evidence="2">Brora</strain>
    </source>
</reference>
<dbReference type="PANTHER" id="PTHR21485:SF3">
    <property type="entry name" value="N-ACYLNEURAMINATE CYTIDYLYLTRANSFERASE"/>
    <property type="match status" value="1"/>
</dbReference>
<dbReference type="Gene3D" id="3.90.550.10">
    <property type="entry name" value="Spore Coat Polysaccharide Biosynthesis Protein SpsA, Chain A"/>
    <property type="match status" value="1"/>
</dbReference>
<dbReference type="GO" id="GO:0008781">
    <property type="term" value="F:N-acylneuraminate cytidylyltransferase activity"/>
    <property type="evidence" value="ECO:0007669"/>
    <property type="project" value="TreeGrafter"/>
</dbReference>
<dbReference type="InterPro" id="IPR029044">
    <property type="entry name" value="Nucleotide-diphossugar_trans"/>
</dbReference>
<dbReference type="OMA" id="AYHMKEL"/>
<accession>T1IVB7</accession>
<dbReference type="STRING" id="126957.T1IVB7"/>
<reference evidence="1" key="2">
    <citation type="submission" date="2015-02" db="UniProtKB">
        <authorList>
            <consortium name="EnsemblMetazoa"/>
        </authorList>
    </citation>
    <scope>IDENTIFICATION</scope>
</reference>
<dbReference type="EMBL" id="JH431580">
    <property type="status" value="NOT_ANNOTATED_CDS"/>
    <property type="molecule type" value="Genomic_DNA"/>
</dbReference>
<dbReference type="SUPFAM" id="SSF53448">
    <property type="entry name" value="Nucleotide-diphospho-sugar transferases"/>
    <property type="match status" value="1"/>
</dbReference>
<dbReference type="PhylomeDB" id="T1IVB7"/>
<evidence type="ECO:0000313" key="2">
    <source>
        <dbReference type="Proteomes" id="UP000014500"/>
    </source>
</evidence>
<name>T1IVB7_STRMM</name>